<reference evidence="6" key="1">
    <citation type="submission" date="2015-07" db="EMBL/GenBank/DDBJ databases">
        <authorList>
            <person name="Rodrigo-Torres Lidia"/>
            <person name="Arahal R.David."/>
        </authorList>
    </citation>
    <scope>NUCLEOTIDE SEQUENCE [LARGE SCALE GENOMIC DNA]</scope>
    <source>
        <strain evidence="6">CECT 5112</strain>
    </source>
</reference>
<dbReference type="RefSeq" id="WP_055671666.1">
    <property type="nucleotide sequence ID" value="NZ_CXWD01000006.1"/>
</dbReference>
<dbReference type="Proteomes" id="UP000053235">
    <property type="component" value="Unassembled WGS sequence"/>
</dbReference>
<keyword evidence="2 5" id="KW-0378">Hydrolase</keyword>
<dbReference type="SMART" id="SM00641">
    <property type="entry name" value="Glyco_25"/>
    <property type="match status" value="1"/>
</dbReference>
<evidence type="ECO:0000256" key="1">
    <source>
        <dbReference type="ARBA" id="ARBA00010646"/>
    </source>
</evidence>
<dbReference type="Pfam" id="PF01183">
    <property type="entry name" value="Glyco_hydro_25"/>
    <property type="match status" value="1"/>
</dbReference>
<keyword evidence="6" id="KW-1185">Reference proteome</keyword>
<evidence type="ECO:0000313" key="5">
    <source>
        <dbReference type="EMBL" id="CTQ68595.1"/>
    </source>
</evidence>
<dbReference type="SUPFAM" id="SSF51445">
    <property type="entry name" value="(Trans)glycosidases"/>
    <property type="match status" value="1"/>
</dbReference>
<evidence type="ECO:0000313" key="6">
    <source>
        <dbReference type="Proteomes" id="UP000053235"/>
    </source>
</evidence>
<dbReference type="InterPro" id="IPR018077">
    <property type="entry name" value="Glyco_hydro_fam25_subgr"/>
</dbReference>
<dbReference type="PROSITE" id="PS51904">
    <property type="entry name" value="GLYCOSYL_HYDROL_F25_2"/>
    <property type="match status" value="1"/>
</dbReference>
<proteinExistence type="inferred from homology"/>
<dbReference type="PANTHER" id="PTHR34135">
    <property type="entry name" value="LYSOZYME"/>
    <property type="match status" value="1"/>
</dbReference>
<gene>
    <name evidence="5" type="primary">acm_1</name>
    <name evidence="5" type="ORF">LAX5112_01801</name>
</gene>
<protein>
    <submittedName>
        <fullName evidence="5">Lysozyme M1</fullName>
        <ecNumber evidence="5">3.2.1.17</ecNumber>
    </submittedName>
</protein>
<dbReference type="InterPro" id="IPR017853">
    <property type="entry name" value="GH"/>
</dbReference>
<keyword evidence="4" id="KW-0812">Transmembrane</keyword>
<dbReference type="GO" id="GO:0016052">
    <property type="term" value="P:carbohydrate catabolic process"/>
    <property type="evidence" value="ECO:0007669"/>
    <property type="project" value="TreeGrafter"/>
</dbReference>
<sequence>MKFLQAVLRALFYIAVGGVISIAGAAYFFMNWEPDRDDFPVRGIDVSHHQGDIDWAKVASDDVAFAYIKASEGGDFRDRAFAANWQAASAASLPTGAYHFFSLCKDGASQARNFLAVLPDEPDMLAPVVDLEFEGNCARRPTTEELMREISAFVAAVEPIAGKRVIFYAPEEFYRMYLSGNGLNRRLWVRSIWHAPSYSSDWVLWQFHQRGTVDGISGSVDLNVLQKELSVDDIKS</sequence>
<dbReference type="InterPro" id="IPR002053">
    <property type="entry name" value="Glyco_hydro_25"/>
</dbReference>
<evidence type="ECO:0000256" key="2">
    <source>
        <dbReference type="ARBA" id="ARBA00022801"/>
    </source>
</evidence>
<organism evidence="5 6">
    <name type="scientific">Roseibium alexandrii</name>
    <dbReference type="NCBI Taxonomy" id="388408"/>
    <lineage>
        <taxon>Bacteria</taxon>
        <taxon>Pseudomonadati</taxon>
        <taxon>Pseudomonadota</taxon>
        <taxon>Alphaproteobacteria</taxon>
        <taxon>Hyphomicrobiales</taxon>
        <taxon>Stappiaceae</taxon>
        <taxon>Roseibium</taxon>
    </lineage>
</organism>
<dbReference type="PANTHER" id="PTHR34135:SF2">
    <property type="entry name" value="LYSOZYME"/>
    <property type="match status" value="1"/>
</dbReference>
<keyword evidence="4" id="KW-1133">Transmembrane helix</keyword>
<name>A0A0M7A0S5_9HYPH</name>
<dbReference type="AlphaFoldDB" id="A0A0M7A0S5"/>
<dbReference type="STRING" id="388408.LAX5112_01801"/>
<dbReference type="OrthoDB" id="9798192at2"/>
<evidence type="ECO:0000256" key="4">
    <source>
        <dbReference type="SAM" id="Phobius"/>
    </source>
</evidence>
<feature type="transmembrane region" description="Helical" evidence="4">
    <location>
        <begin position="12"/>
        <end position="30"/>
    </location>
</feature>
<keyword evidence="3 5" id="KW-0326">Glycosidase</keyword>
<dbReference type="EMBL" id="CXWD01000006">
    <property type="protein sequence ID" value="CTQ68595.1"/>
    <property type="molecule type" value="Genomic_DNA"/>
</dbReference>
<dbReference type="GO" id="GO:0016998">
    <property type="term" value="P:cell wall macromolecule catabolic process"/>
    <property type="evidence" value="ECO:0007669"/>
    <property type="project" value="InterPro"/>
</dbReference>
<dbReference type="EC" id="3.2.1.17" evidence="5"/>
<dbReference type="GO" id="GO:0003796">
    <property type="term" value="F:lysozyme activity"/>
    <property type="evidence" value="ECO:0007669"/>
    <property type="project" value="UniProtKB-EC"/>
</dbReference>
<evidence type="ECO:0000256" key="3">
    <source>
        <dbReference type="ARBA" id="ARBA00023295"/>
    </source>
</evidence>
<keyword evidence="4" id="KW-0472">Membrane</keyword>
<dbReference type="Gene3D" id="3.20.20.80">
    <property type="entry name" value="Glycosidases"/>
    <property type="match status" value="1"/>
</dbReference>
<dbReference type="GO" id="GO:0009253">
    <property type="term" value="P:peptidoglycan catabolic process"/>
    <property type="evidence" value="ECO:0007669"/>
    <property type="project" value="InterPro"/>
</dbReference>
<comment type="similarity">
    <text evidence="1">Belongs to the glycosyl hydrolase 25 family.</text>
</comment>
<accession>A0A0M7A0S5</accession>
<dbReference type="CDD" id="cd06413">
    <property type="entry name" value="GH25_muramidase_1"/>
    <property type="match status" value="1"/>
</dbReference>